<protein>
    <submittedName>
        <fullName evidence="2">Uncharacterized protein</fullName>
    </submittedName>
</protein>
<evidence type="ECO:0000313" key="2">
    <source>
        <dbReference type="EMBL" id="TGZ79371.1"/>
    </source>
</evidence>
<evidence type="ECO:0000313" key="3">
    <source>
        <dbReference type="Proteomes" id="UP000298138"/>
    </source>
</evidence>
<sequence length="167" mass="18935">MLNPQFPIALSTLPMSPLPSLPHPRLPATPHAPQPHPIISSRFSSNPRPSPVSPHPHVSPPSPSCSPLVSSMYYLRFSLFPRCVCVGWNLEAWHPTRRHGDARKGEMMRCDARLRWEERWKRHLPDGGGDEMDTPGKKRREVVMAMVIVRGYRRGGGKCSNTRYILE</sequence>
<keyword evidence="3" id="KW-1185">Reference proteome</keyword>
<feature type="compositionally biased region" description="Pro residues" evidence="1">
    <location>
        <begin position="48"/>
        <end position="61"/>
    </location>
</feature>
<feature type="compositionally biased region" description="Low complexity" evidence="1">
    <location>
        <begin position="37"/>
        <end position="47"/>
    </location>
</feature>
<dbReference type="InParanoid" id="A0A4S2MQ82"/>
<proteinExistence type="predicted"/>
<dbReference type="AlphaFoldDB" id="A0A4S2MQ82"/>
<accession>A0A4S2MQ82</accession>
<name>A0A4S2MQ82_9PEZI</name>
<feature type="region of interest" description="Disordered" evidence="1">
    <location>
        <begin position="20"/>
        <end position="61"/>
    </location>
</feature>
<evidence type="ECO:0000256" key="1">
    <source>
        <dbReference type="SAM" id="MobiDB-lite"/>
    </source>
</evidence>
<gene>
    <name evidence="2" type="ORF">EX30DRAFT_112434</name>
</gene>
<dbReference type="EMBL" id="ML220132">
    <property type="protein sequence ID" value="TGZ79371.1"/>
    <property type="molecule type" value="Genomic_DNA"/>
</dbReference>
<organism evidence="2 3">
    <name type="scientific">Ascodesmis nigricans</name>
    <dbReference type="NCBI Taxonomy" id="341454"/>
    <lineage>
        <taxon>Eukaryota</taxon>
        <taxon>Fungi</taxon>
        <taxon>Dikarya</taxon>
        <taxon>Ascomycota</taxon>
        <taxon>Pezizomycotina</taxon>
        <taxon>Pezizomycetes</taxon>
        <taxon>Pezizales</taxon>
        <taxon>Ascodesmidaceae</taxon>
        <taxon>Ascodesmis</taxon>
    </lineage>
</organism>
<dbReference type="Proteomes" id="UP000298138">
    <property type="component" value="Unassembled WGS sequence"/>
</dbReference>
<reference evidence="2 3" key="1">
    <citation type="submission" date="2019-04" db="EMBL/GenBank/DDBJ databases">
        <title>Comparative genomics and transcriptomics to analyze fruiting body development in filamentous ascomycetes.</title>
        <authorList>
            <consortium name="DOE Joint Genome Institute"/>
            <person name="Lutkenhaus R."/>
            <person name="Traeger S."/>
            <person name="Breuer J."/>
            <person name="Kuo A."/>
            <person name="Lipzen A."/>
            <person name="Pangilinan J."/>
            <person name="Dilworth D."/>
            <person name="Sandor L."/>
            <person name="Poggeler S."/>
            <person name="Barry K."/>
            <person name="Grigoriev I.V."/>
            <person name="Nowrousian M."/>
        </authorList>
    </citation>
    <scope>NUCLEOTIDE SEQUENCE [LARGE SCALE GENOMIC DNA]</scope>
    <source>
        <strain evidence="2 3">CBS 389.68</strain>
    </source>
</reference>
<feature type="compositionally biased region" description="Pro residues" evidence="1">
    <location>
        <begin position="20"/>
        <end position="36"/>
    </location>
</feature>